<evidence type="ECO:0000313" key="3">
    <source>
        <dbReference type="Proteomes" id="UP000636010"/>
    </source>
</evidence>
<dbReference type="RefSeq" id="WP_188463736.1">
    <property type="nucleotide sequence ID" value="NZ_BAABHU010000007.1"/>
</dbReference>
<dbReference type="Gene3D" id="2.40.30.10">
    <property type="entry name" value="Translation factors"/>
    <property type="match status" value="1"/>
</dbReference>
<dbReference type="Proteomes" id="UP000636010">
    <property type="component" value="Unassembled WGS sequence"/>
</dbReference>
<dbReference type="InterPro" id="IPR001433">
    <property type="entry name" value="OxRdtase_FAD/NAD-bd"/>
</dbReference>
<dbReference type="SUPFAM" id="SSF52343">
    <property type="entry name" value="Ferredoxin reductase-like, C-terminal NADP-linked domain"/>
    <property type="match status" value="1"/>
</dbReference>
<dbReference type="PANTHER" id="PTHR47354">
    <property type="entry name" value="NADH OXIDOREDUCTASE HCR"/>
    <property type="match status" value="1"/>
</dbReference>
<dbReference type="InterPro" id="IPR017938">
    <property type="entry name" value="Riboflavin_synthase-like_b-brl"/>
</dbReference>
<name>A0ABQ1MC83_9BACT</name>
<evidence type="ECO:0000313" key="2">
    <source>
        <dbReference type="EMBL" id="GGC38066.1"/>
    </source>
</evidence>
<dbReference type="InterPro" id="IPR013112">
    <property type="entry name" value="FAD-bd_8"/>
</dbReference>
<organism evidence="2 3">
    <name type="scientific">Marivirga lumbricoides</name>
    <dbReference type="NCBI Taxonomy" id="1046115"/>
    <lineage>
        <taxon>Bacteria</taxon>
        <taxon>Pseudomonadati</taxon>
        <taxon>Bacteroidota</taxon>
        <taxon>Cytophagia</taxon>
        <taxon>Cytophagales</taxon>
        <taxon>Marivirgaceae</taxon>
        <taxon>Marivirga</taxon>
    </lineage>
</organism>
<dbReference type="InterPro" id="IPR017927">
    <property type="entry name" value="FAD-bd_FR_type"/>
</dbReference>
<proteinExistence type="predicted"/>
<sequence>MAHTVKINKIRSVTHNVKQITTEKPKGYTFTPGQATEVSLNKKGWKDEKRPFTFTSLPEDDFLQFTIKSYRDHDGVTNQIDGLVEGDELIIDEAWGAIKYKGKGTFIAGGAGITPLLSIIKDLDKKGEIEGNSLIFSNKTRKDVIHEGYFQDVLEDNFTSTLTKDKAEGHESETIGMNFLKKHIEDFSQEFYVCGPEQMVKDVSEALEMLGANVDSIVFEK</sequence>
<dbReference type="PANTHER" id="PTHR47354:SF5">
    <property type="entry name" value="PROTEIN RFBI"/>
    <property type="match status" value="1"/>
</dbReference>
<accession>A0ABQ1MC83</accession>
<feature type="domain" description="FAD-binding FR-type" evidence="1">
    <location>
        <begin position="1"/>
        <end position="101"/>
    </location>
</feature>
<protein>
    <recommendedName>
        <fullName evidence="1">FAD-binding FR-type domain-containing protein</fullName>
    </recommendedName>
</protein>
<dbReference type="PRINTS" id="PR00410">
    <property type="entry name" value="PHEHYDRXLASE"/>
</dbReference>
<evidence type="ECO:0000259" key="1">
    <source>
        <dbReference type="PROSITE" id="PS51384"/>
    </source>
</evidence>
<dbReference type="Pfam" id="PF08022">
    <property type="entry name" value="FAD_binding_8"/>
    <property type="match status" value="1"/>
</dbReference>
<dbReference type="SUPFAM" id="SSF63380">
    <property type="entry name" value="Riboflavin synthase domain-like"/>
    <property type="match status" value="1"/>
</dbReference>
<dbReference type="Gene3D" id="3.40.50.80">
    <property type="entry name" value="Nucleotide-binding domain of ferredoxin-NADP reductase (FNR) module"/>
    <property type="match status" value="1"/>
</dbReference>
<dbReference type="EMBL" id="BMEC01000007">
    <property type="protein sequence ID" value="GGC38066.1"/>
    <property type="molecule type" value="Genomic_DNA"/>
</dbReference>
<dbReference type="InterPro" id="IPR050415">
    <property type="entry name" value="MRET"/>
</dbReference>
<dbReference type="InterPro" id="IPR039261">
    <property type="entry name" value="FNR_nucleotide-bd"/>
</dbReference>
<comment type="caution">
    <text evidence="2">The sequence shown here is derived from an EMBL/GenBank/DDBJ whole genome shotgun (WGS) entry which is preliminary data.</text>
</comment>
<gene>
    <name evidence="2" type="ORF">GCM10011506_24310</name>
</gene>
<reference evidence="3" key="1">
    <citation type="journal article" date="2019" name="Int. J. Syst. Evol. Microbiol.">
        <title>The Global Catalogue of Microorganisms (GCM) 10K type strain sequencing project: providing services to taxonomists for standard genome sequencing and annotation.</title>
        <authorList>
            <consortium name="The Broad Institute Genomics Platform"/>
            <consortium name="The Broad Institute Genome Sequencing Center for Infectious Disease"/>
            <person name="Wu L."/>
            <person name="Ma J."/>
        </authorList>
    </citation>
    <scope>NUCLEOTIDE SEQUENCE [LARGE SCALE GENOMIC DNA]</scope>
    <source>
        <strain evidence="3">CGMCC 1.10832</strain>
    </source>
</reference>
<dbReference type="PROSITE" id="PS51384">
    <property type="entry name" value="FAD_FR"/>
    <property type="match status" value="1"/>
</dbReference>
<keyword evidence="3" id="KW-1185">Reference proteome</keyword>
<dbReference type="Pfam" id="PF00175">
    <property type="entry name" value="NAD_binding_1"/>
    <property type="match status" value="1"/>
</dbReference>
<dbReference type="CDD" id="cd06196">
    <property type="entry name" value="FNR_like_1"/>
    <property type="match status" value="1"/>
</dbReference>